<dbReference type="HAMAP" id="MF_02126">
    <property type="entry name" value="RF_methyltr_PrmC"/>
    <property type="match status" value="1"/>
</dbReference>
<organism evidence="7 8">
    <name type="scientific">Alkalicella caledoniensis</name>
    <dbReference type="NCBI Taxonomy" id="2731377"/>
    <lineage>
        <taxon>Bacteria</taxon>
        <taxon>Bacillati</taxon>
        <taxon>Bacillota</taxon>
        <taxon>Clostridia</taxon>
        <taxon>Eubacteriales</taxon>
        <taxon>Proteinivoracaceae</taxon>
        <taxon>Alkalicella</taxon>
    </lineage>
</organism>
<evidence type="ECO:0000256" key="4">
    <source>
        <dbReference type="HAMAP-Rule" id="MF_02126"/>
    </source>
</evidence>
<comment type="function">
    <text evidence="4">Methylates the class 1 translation termination release factors RF1/PrfA and RF2/PrfB on the glutamine residue of the universally conserved GGQ motif.</text>
</comment>
<evidence type="ECO:0000256" key="2">
    <source>
        <dbReference type="ARBA" id="ARBA00022679"/>
    </source>
</evidence>
<dbReference type="InterPro" id="IPR029063">
    <property type="entry name" value="SAM-dependent_MTases_sf"/>
</dbReference>
<evidence type="ECO:0000313" key="7">
    <source>
        <dbReference type="EMBL" id="QNO15142.1"/>
    </source>
</evidence>
<dbReference type="PANTHER" id="PTHR18895">
    <property type="entry name" value="HEMK METHYLTRANSFERASE"/>
    <property type="match status" value="1"/>
</dbReference>
<reference evidence="7 8" key="1">
    <citation type="submission" date="2020-07" db="EMBL/GenBank/DDBJ databases">
        <title>Alkalicella. sp. LB2 genome.</title>
        <authorList>
            <person name="Postec A."/>
            <person name="Quemeneur M."/>
        </authorList>
    </citation>
    <scope>NUCLEOTIDE SEQUENCE [LARGE SCALE GENOMIC DNA]</scope>
    <source>
        <strain evidence="7 8">LB2</strain>
    </source>
</reference>
<keyword evidence="8" id="KW-1185">Reference proteome</keyword>
<gene>
    <name evidence="4 7" type="primary">prmC</name>
    <name evidence="7" type="ORF">HYG86_10395</name>
</gene>
<comment type="caution">
    <text evidence="4">Lacks conserved residue(s) required for the propagation of feature annotation.</text>
</comment>
<feature type="binding site" evidence="4">
    <location>
        <position position="192"/>
    </location>
    <ligand>
        <name>S-adenosyl-L-methionine</name>
        <dbReference type="ChEBI" id="CHEBI:59789"/>
    </ligand>
</feature>
<dbReference type="InterPro" id="IPR004556">
    <property type="entry name" value="HemK-like"/>
</dbReference>
<evidence type="ECO:0000256" key="3">
    <source>
        <dbReference type="ARBA" id="ARBA00022691"/>
    </source>
</evidence>
<dbReference type="KEGG" id="acae:HYG86_10395"/>
<evidence type="ECO:0000259" key="6">
    <source>
        <dbReference type="Pfam" id="PF17827"/>
    </source>
</evidence>
<dbReference type="InterPro" id="IPR025714">
    <property type="entry name" value="Methyltranfer_dom"/>
</dbReference>
<sequence length="292" mass="32950">MSQTIKEALIWASSYLKENNIENPYFESQLLLRYLLDTTFAKLKIYEDTHLKSEDLIIYKEYVGKRGSGYPFAYIVKEKQFMGLDFFVDERVLIPRPDTENLVQWALGYIERNGSGELKVVDIGTGSGAISLSIAKLSKAYVYAVDISKDSLDVCRINRTRLDLEHKVELFNGSLSLPLLEKNIKVDLVLANLPYIPEKQFSTLQKEVKEHEPYGALIGGYTGLEIYEELLTQIAGVLNPGGAMAIEIAYHQGQEATALLKDSGFEEVYIVKDLSGHDRVVIGENYAEKKHL</sequence>
<name>A0A7G9W8Y0_ALKCA</name>
<dbReference type="NCBIfam" id="TIGR00536">
    <property type="entry name" value="hemK_fam"/>
    <property type="match status" value="1"/>
</dbReference>
<dbReference type="Gene3D" id="1.10.8.10">
    <property type="entry name" value="DNA helicase RuvA subunit, C-terminal domain"/>
    <property type="match status" value="1"/>
</dbReference>
<comment type="catalytic activity">
    <reaction evidence="4">
        <text>L-glutaminyl-[peptide chain release factor] + S-adenosyl-L-methionine = N(5)-methyl-L-glutaminyl-[peptide chain release factor] + S-adenosyl-L-homocysteine + H(+)</text>
        <dbReference type="Rhea" id="RHEA:42896"/>
        <dbReference type="Rhea" id="RHEA-COMP:10271"/>
        <dbReference type="Rhea" id="RHEA-COMP:10272"/>
        <dbReference type="ChEBI" id="CHEBI:15378"/>
        <dbReference type="ChEBI" id="CHEBI:30011"/>
        <dbReference type="ChEBI" id="CHEBI:57856"/>
        <dbReference type="ChEBI" id="CHEBI:59789"/>
        <dbReference type="ChEBI" id="CHEBI:61891"/>
        <dbReference type="EC" id="2.1.1.297"/>
    </reaction>
</comment>
<dbReference type="Proteomes" id="UP000516160">
    <property type="component" value="Chromosome"/>
</dbReference>
<dbReference type="EMBL" id="CP058559">
    <property type="protein sequence ID" value="QNO15142.1"/>
    <property type="molecule type" value="Genomic_DNA"/>
</dbReference>
<dbReference type="NCBIfam" id="TIGR03534">
    <property type="entry name" value="RF_mod_PrmC"/>
    <property type="match status" value="1"/>
</dbReference>
<dbReference type="EC" id="2.1.1.297" evidence="4"/>
<proteinExistence type="inferred from homology"/>
<dbReference type="Pfam" id="PF13847">
    <property type="entry name" value="Methyltransf_31"/>
    <property type="match status" value="1"/>
</dbReference>
<comment type="similarity">
    <text evidence="4">Belongs to the protein N5-glutamine methyltransferase family. PrmC subfamily.</text>
</comment>
<keyword evidence="1 4" id="KW-0489">Methyltransferase</keyword>
<evidence type="ECO:0000259" key="5">
    <source>
        <dbReference type="Pfam" id="PF13847"/>
    </source>
</evidence>
<dbReference type="RefSeq" id="WP_213165507.1">
    <property type="nucleotide sequence ID" value="NZ_CP058559.1"/>
</dbReference>
<keyword evidence="2 4" id="KW-0808">Transferase</keyword>
<feature type="binding site" evidence="4">
    <location>
        <begin position="124"/>
        <end position="128"/>
    </location>
    <ligand>
        <name>S-adenosyl-L-methionine</name>
        <dbReference type="ChEBI" id="CHEBI:59789"/>
    </ligand>
</feature>
<dbReference type="GO" id="GO:0102559">
    <property type="term" value="F:peptide chain release factor N(5)-glutamine methyltransferase activity"/>
    <property type="evidence" value="ECO:0007669"/>
    <property type="project" value="UniProtKB-EC"/>
</dbReference>
<dbReference type="Pfam" id="PF17827">
    <property type="entry name" value="PrmC_N"/>
    <property type="match status" value="1"/>
</dbReference>
<dbReference type="AlphaFoldDB" id="A0A7G9W8Y0"/>
<keyword evidence="3 4" id="KW-0949">S-adenosyl-L-methionine</keyword>
<evidence type="ECO:0000256" key="1">
    <source>
        <dbReference type="ARBA" id="ARBA00022603"/>
    </source>
</evidence>
<dbReference type="InterPro" id="IPR040758">
    <property type="entry name" value="PrmC_N"/>
</dbReference>
<dbReference type="SUPFAM" id="SSF53335">
    <property type="entry name" value="S-adenosyl-L-methionine-dependent methyltransferases"/>
    <property type="match status" value="1"/>
</dbReference>
<accession>A0A7G9W8Y0</accession>
<feature type="domain" description="Methyltransferase" evidence="5">
    <location>
        <begin position="117"/>
        <end position="252"/>
    </location>
</feature>
<protein>
    <recommendedName>
        <fullName evidence="4">Release factor glutamine methyltransferase</fullName>
        <shortName evidence="4">RF MTase</shortName>
        <ecNumber evidence="4">2.1.1.297</ecNumber>
    </recommendedName>
    <alternativeName>
        <fullName evidence="4">N5-glutamine methyltransferase PrmC</fullName>
    </alternativeName>
    <alternativeName>
        <fullName evidence="4">Protein-(glutamine-N5) MTase PrmC</fullName>
    </alternativeName>
    <alternativeName>
        <fullName evidence="4">Protein-glutamine N-methyltransferase PrmC</fullName>
    </alternativeName>
</protein>
<dbReference type="GO" id="GO:0032259">
    <property type="term" value="P:methylation"/>
    <property type="evidence" value="ECO:0007669"/>
    <property type="project" value="UniProtKB-KW"/>
</dbReference>
<dbReference type="CDD" id="cd02440">
    <property type="entry name" value="AdoMet_MTases"/>
    <property type="match status" value="1"/>
</dbReference>
<feature type="binding site" evidence="4">
    <location>
        <position position="146"/>
    </location>
    <ligand>
        <name>S-adenosyl-L-methionine</name>
        <dbReference type="ChEBI" id="CHEBI:59789"/>
    </ligand>
</feature>
<dbReference type="InterPro" id="IPR019874">
    <property type="entry name" value="RF_methyltr_PrmC"/>
</dbReference>
<dbReference type="PANTHER" id="PTHR18895:SF74">
    <property type="entry name" value="MTRF1L RELEASE FACTOR GLUTAMINE METHYLTRANSFERASE"/>
    <property type="match status" value="1"/>
</dbReference>
<evidence type="ECO:0000313" key="8">
    <source>
        <dbReference type="Proteomes" id="UP000516160"/>
    </source>
</evidence>
<feature type="domain" description="Release factor glutamine methyltransferase N-terminal" evidence="6">
    <location>
        <begin position="7"/>
        <end position="76"/>
    </location>
</feature>
<dbReference type="Gene3D" id="3.40.50.150">
    <property type="entry name" value="Vaccinia Virus protein VP39"/>
    <property type="match status" value="1"/>
</dbReference>
<dbReference type="InterPro" id="IPR050320">
    <property type="entry name" value="N5-glutamine_MTase"/>
</dbReference>